<gene>
    <name evidence="2" type="ORF">Baya_16531</name>
</gene>
<evidence type="ECO:0000313" key="2">
    <source>
        <dbReference type="EMBL" id="TTY38103.1"/>
    </source>
</evidence>
<dbReference type="Proteomes" id="UP000319801">
    <property type="component" value="Unassembled WGS sequence"/>
</dbReference>
<name>A0A556VVR6_BAGYA</name>
<accession>A0A556VVR6</accession>
<organism evidence="2 3">
    <name type="scientific">Bagarius yarrelli</name>
    <name type="common">Goonch</name>
    <name type="synonym">Bagrus yarrelli</name>
    <dbReference type="NCBI Taxonomy" id="175774"/>
    <lineage>
        <taxon>Eukaryota</taxon>
        <taxon>Metazoa</taxon>
        <taxon>Chordata</taxon>
        <taxon>Craniata</taxon>
        <taxon>Vertebrata</taxon>
        <taxon>Euteleostomi</taxon>
        <taxon>Actinopterygii</taxon>
        <taxon>Neopterygii</taxon>
        <taxon>Teleostei</taxon>
        <taxon>Ostariophysi</taxon>
        <taxon>Siluriformes</taxon>
        <taxon>Sisoridae</taxon>
        <taxon>Sisorinae</taxon>
        <taxon>Bagarius</taxon>
    </lineage>
</organism>
<evidence type="ECO:0000256" key="1">
    <source>
        <dbReference type="SAM" id="MobiDB-lite"/>
    </source>
</evidence>
<protein>
    <submittedName>
        <fullName evidence="2">Uncharacterized protein</fullName>
    </submittedName>
</protein>
<proteinExistence type="predicted"/>
<dbReference type="AlphaFoldDB" id="A0A556VVR6"/>
<evidence type="ECO:0000313" key="3">
    <source>
        <dbReference type="Proteomes" id="UP000319801"/>
    </source>
</evidence>
<dbReference type="EMBL" id="VCAZ01000314">
    <property type="protein sequence ID" value="TTY38103.1"/>
    <property type="molecule type" value="Genomic_DNA"/>
</dbReference>
<dbReference type="OrthoDB" id="8948664at2759"/>
<comment type="caution">
    <text evidence="2">The sequence shown here is derived from an EMBL/GenBank/DDBJ whole genome shotgun (WGS) entry which is preliminary data.</text>
</comment>
<reference evidence="2 3" key="1">
    <citation type="journal article" date="2019" name="Genome Biol. Evol.">
        <title>Whole-Genome Sequencing of the Giant Devil Catfish, Bagarius yarrelli.</title>
        <authorList>
            <person name="Jiang W."/>
            <person name="Lv Y."/>
            <person name="Cheng L."/>
            <person name="Yang K."/>
            <person name="Chao B."/>
            <person name="Wang X."/>
            <person name="Li Y."/>
            <person name="Pan X."/>
            <person name="You X."/>
            <person name="Zhang Y."/>
            <person name="Yang J."/>
            <person name="Li J."/>
            <person name="Zhang X."/>
            <person name="Liu S."/>
            <person name="Sun C."/>
            <person name="Yang J."/>
            <person name="Shi Q."/>
        </authorList>
    </citation>
    <scope>NUCLEOTIDE SEQUENCE [LARGE SCALE GENOMIC DNA]</scope>
    <source>
        <strain evidence="2">JWS20170419001</strain>
        <tissue evidence="2">Muscle</tissue>
    </source>
</reference>
<sequence length="154" mass="16876">MVCTPIGMNPLTHISFLPMWMMRGPAKYSQQPVEEGKYFHTTLVEEAVPIHLCPSSLKTLGTSGDLPSKLCRATAHFANKAYATNAEGAFALHAMAVLQMMALNDGMAPRSRVMPKRAFQQQLARFCAMSAAGAPHQRETNGPLHPAEPEVRTR</sequence>
<keyword evidence="3" id="KW-1185">Reference proteome</keyword>
<feature type="region of interest" description="Disordered" evidence="1">
    <location>
        <begin position="132"/>
        <end position="154"/>
    </location>
</feature>